<proteinExistence type="predicted"/>
<accession>A0A915NNK9</accession>
<dbReference type="AlphaFoldDB" id="A0A915NNK9"/>
<name>A0A915NNK9_9BILA</name>
<evidence type="ECO:0000313" key="2">
    <source>
        <dbReference type="WBParaSite" id="scf7180000419393.g3734"/>
    </source>
</evidence>
<dbReference type="Proteomes" id="UP000887560">
    <property type="component" value="Unplaced"/>
</dbReference>
<sequence>MWCVGHKSGGSGQLQTKLANWFTKTKKLVAAMRGRITKAAASPGGCQDLADKRQSCQQKAASPCTLRATFVWRCAGH</sequence>
<reference evidence="2" key="1">
    <citation type="submission" date="2022-11" db="UniProtKB">
        <authorList>
            <consortium name="WormBaseParasite"/>
        </authorList>
    </citation>
    <scope>IDENTIFICATION</scope>
</reference>
<organism evidence="1 2">
    <name type="scientific">Meloidogyne floridensis</name>
    <dbReference type="NCBI Taxonomy" id="298350"/>
    <lineage>
        <taxon>Eukaryota</taxon>
        <taxon>Metazoa</taxon>
        <taxon>Ecdysozoa</taxon>
        <taxon>Nematoda</taxon>
        <taxon>Chromadorea</taxon>
        <taxon>Rhabditida</taxon>
        <taxon>Tylenchina</taxon>
        <taxon>Tylenchomorpha</taxon>
        <taxon>Tylenchoidea</taxon>
        <taxon>Meloidogynidae</taxon>
        <taxon>Meloidogyninae</taxon>
        <taxon>Meloidogyne</taxon>
    </lineage>
</organism>
<dbReference type="WBParaSite" id="scf7180000419393.g3734">
    <property type="protein sequence ID" value="scf7180000419393.g3734"/>
    <property type="gene ID" value="scf7180000419393.g3734"/>
</dbReference>
<evidence type="ECO:0000313" key="1">
    <source>
        <dbReference type="Proteomes" id="UP000887560"/>
    </source>
</evidence>
<keyword evidence="1" id="KW-1185">Reference proteome</keyword>
<protein>
    <submittedName>
        <fullName evidence="2">Uncharacterized protein</fullName>
    </submittedName>
</protein>